<feature type="region of interest" description="Disordered" evidence="1">
    <location>
        <begin position="200"/>
        <end position="251"/>
    </location>
</feature>
<name>A0A9P6VSZ4_RHOMI</name>
<dbReference type="PANTHER" id="PTHR10829">
    <property type="entry name" value="CORTACTIN AND DREBRIN"/>
    <property type="match status" value="1"/>
</dbReference>
<feature type="compositionally biased region" description="Gly residues" evidence="1">
    <location>
        <begin position="319"/>
        <end position="330"/>
    </location>
</feature>
<protein>
    <recommendedName>
        <fullName evidence="2">ADF-H domain-containing protein</fullName>
    </recommendedName>
</protein>
<sequence>MAGVAFNAPGLLEPYKEVLSGGDKNWALYTLVNSGFSNELKFTSSGSGGLDELEDEFNDGKIMFAFCRVKDPNSSLTKFVLVDWLGEGVPDSRKGLFPTHSAAVAKQLAGAHVTIQARHDADVVPSFILKRVADSSGARYSVHNEAPQRYVAPAPVGSSYVPVGRPQISQTKPVAPPTPVGTAYESKRNELANIRAGHATAAPTKVPTPSFNAPPPPNPATAPATSGLTASEPATPPPVKSAFSPASFPTATATAPASSAAAAATRASEAIPDRPGPVGTAYTPVSLPKPGKLANRWQEVVSSSQSSSSEPERKPAFSSGGGGGGGGGKSGLTWSQRQEAARKQREEEDAASRAAGEASSLQLPSSSVGAKAASAAAIGGTAAVGLAAGATLGIGAGIAGAAAAGIGAMA</sequence>
<comment type="caution">
    <text evidence="3">The sequence shown here is derived from an EMBL/GenBank/DDBJ whole genome shotgun (WGS) entry which is preliminary data.</text>
</comment>
<proteinExistence type="predicted"/>
<feature type="region of interest" description="Disordered" evidence="1">
    <location>
        <begin position="162"/>
        <end position="183"/>
    </location>
</feature>
<accession>A0A9P6VSZ4</accession>
<dbReference type="AlphaFoldDB" id="A0A9P6VSZ4"/>
<dbReference type="InterPro" id="IPR002108">
    <property type="entry name" value="ADF-H"/>
</dbReference>
<dbReference type="InterPro" id="IPR029006">
    <property type="entry name" value="ADF-H/Gelsolin-like_dom_sf"/>
</dbReference>
<dbReference type="SUPFAM" id="SSF55753">
    <property type="entry name" value="Actin depolymerizing proteins"/>
    <property type="match status" value="1"/>
</dbReference>
<dbReference type="PROSITE" id="PS51263">
    <property type="entry name" value="ADF_H"/>
    <property type="match status" value="1"/>
</dbReference>
<feature type="compositionally biased region" description="Low complexity" evidence="1">
    <location>
        <begin position="241"/>
        <end position="251"/>
    </location>
</feature>
<dbReference type="Proteomes" id="UP000777482">
    <property type="component" value="Unassembled WGS sequence"/>
</dbReference>
<feature type="domain" description="ADF-H" evidence="2">
    <location>
        <begin position="3"/>
        <end position="133"/>
    </location>
</feature>
<keyword evidence="4" id="KW-1185">Reference proteome</keyword>
<feature type="non-terminal residue" evidence="3">
    <location>
        <position position="410"/>
    </location>
</feature>
<evidence type="ECO:0000259" key="2">
    <source>
        <dbReference type="PROSITE" id="PS51263"/>
    </source>
</evidence>
<dbReference type="PANTHER" id="PTHR10829:SF25">
    <property type="entry name" value="DREBRIN-LIKE PROTEIN"/>
    <property type="match status" value="1"/>
</dbReference>
<gene>
    <name evidence="3" type="ORF">C6P46_003146</name>
</gene>
<dbReference type="Gene3D" id="3.40.20.10">
    <property type="entry name" value="Severin"/>
    <property type="match status" value="1"/>
</dbReference>
<dbReference type="GO" id="GO:0030427">
    <property type="term" value="C:site of polarized growth"/>
    <property type="evidence" value="ECO:0007669"/>
    <property type="project" value="TreeGrafter"/>
</dbReference>
<dbReference type="Pfam" id="PF00241">
    <property type="entry name" value="Cofilin_ADF"/>
    <property type="match status" value="1"/>
</dbReference>
<dbReference type="CDD" id="cd11281">
    <property type="entry name" value="ADF_drebrin_like"/>
    <property type="match status" value="1"/>
</dbReference>
<evidence type="ECO:0000313" key="4">
    <source>
        <dbReference type="Proteomes" id="UP000777482"/>
    </source>
</evidence>
<dbReference type="SMART" id="SM00102">
    <property type="entry name" value="ADF"/>
    <property type="match status" value="1"/>
</dbReference>
<dbReference type="GO" id="GO:0030864">
    <property type="term" value="C:cortical actin cytoskeleton"/>
    <property type="evidence" value="ECO:0007669"/>
    <property type="project" value="TreeGrafter"/>
</dbReference>
<feature type="region of interest" description="Disordered" evidence="1">
    <location>
        <begin position="265"/>
        <end position="366"/>
    </location>
</feature>
<evidence type="ECO:0000313" key="3">
    <source>
        <dbReference type="EMBL" id="KAG0653279.1"/>
    </source>
</evidence>
<dbReference type="GO" id="GO:0051015">
    <property type="term" value="F:actin filament binding"/>
    <property type="evidence" value="ECO:0007669"/>
    <property type="project" value="TreeGrafter"/>
</dbReference>
<evidence type="ECO:0000256" key="1">
    <source>
        <dbReference type="SAM" id="MobiDB-lite"/>
    </source>
</evidence>
<dbReference type="GO" id="GO:0030833">
    <property type="term" value="P:regulation of actin filament polymerization"/>
    <property type="evidence" value="ECO:0007669"/>
    <property type="project" value="TreeGrafter"/>
</dbReference>
<organism evidence="3 4">
    <name type="scientific">Rhodotorula mucilaginosa</name>
    <name type="common">Yeast</name>
    <name type="synonym">Rhodotorula rubra</name>
    <dbReference type="NCBI Taxonomy" id="5537"/>
    <lineage>
        <taxon>Eukaryota</taxon>
        <taxon>Fungi</taxon>
        <taxon>Dikarya</taxon>
        <taxon>Basidiomycota</taxon>
        <taxon>Pucciniomycotina</taxon>
        <taxon>Microbotryomycetes</taxon>
        <taxon>Sporidiobolales</taxon>
        <taxon>Sporidiobolaceae</taxon>
        <taxon>Rhodotorula</taxon>
    </lineage>
</organism>
<dbReference type="OrthoDB" id="5971719at2759"/>
<dbReference type="GO" id="GO:0005884">
    <property type="term" value="C:actin filament"/>
    <property type="evidence" value="ECO:0007669"/>
    <property type="project" value="TreeGrafter"/>
</dbReference>
<dbReference type="EMBL" id="PUHQ01000246">
    <property type="protein sequence ID" value="KAG0653279.1"/>
    <property type="molecule type" value="Genomic_DNA"/>
</dbReference>
<reference evidence="3 4" key="1">
    <citation type="submission" date="2020-11" db="EMBL/GenBank/DDBJ databases">
        <title>Kefir isolates.</title>
        <authorList>
            <person name="Marcisauskas S."/>
            <person name="Kim Y."/>
            <person name="Blasche S."/>
        </authorList>
    </citation>
    <scope>NUCLEOTIDE SEQUENCE [LARGE SCALE GENOMIC DNA]</scope>
    <source>
        <strain evidence="3 4">KR</strain>
    </source>
</reference>
<feature type="compositionally biased region" description="Low complexity" evidence="1">
    <location>
        <begin position="298"/>
        <end position="309"/>
    </location>
</feature>